<dbReference type="InterPro" id="IPR041366">
    <property type="entry name" value="Pre-PUA"/>
</dbReference>
<keyword evidence="1" id="KW-0963">Cytoplasm</keyword>
<proteinExistence type="predicted"/>
<sequence>MFKKPFKIKSNTQLKTTERKVLRETVLKAFPKLTEDDIDNIFPKKELAFCMKIVTSKNNTVFVYLVQKRAIVFDIDGILYPSIYLLWKYIDLIPSFTTNPFVISKIMNGADLMAPGVIRDPSRCDVFQENQVASINSNNNIAPIAVGITAISSHDLELIDPKGKCVIVYHVHGDMLCSLEDMPVLPVPNLGLPKWLTYSVESTNDFPPLSRNKETSDISLIEEVPETPTEKKIVEETGEEPISNVDKDVDEVAEMEKILTDCFLTAIKYSKNLELPMLTSSFYKLTLMPLCPPDKNLDIKKTSFKKVGQFLKHMEKEGLIVIKEKKKGVETLEAINYQHPTLLNFYVDVENRPKKPSEENIDNIIGPSIVESYVITNAVLPIFQEFGLKKSDTLTVMEIRKFVTTYVKSHDYQNKENQRLVNVSNTPFGALCKNENSVSWEELIEKVCSAMKSCFKVTSGHEETVSKGKIQPIVMSTQTRSGNKKVTLVDNLELFGIRMSEFAKECQHGVAASTSITKPPGKKSDQLLIQGNQILFVHNLLVNKYKIPKKYIKGLEHAPKVKK</sequence>
<dbReference type="InterPro" id="IPR036885">
    <property type="entry name" value="SWIB_MDM2_dom_sf"/>
</dbReference>
<dbReference type="FunFam" id="3.30.780.10:FF:000016">
    <property type="entry name" value="eukaryotic translation initiation factor 2D"/>
    <property type="match status" value="1"/>
</dbReference>
<dbReference type="Pfam" id="PF25304">
    <property type="entry name" value="WHD_eIF2D"/>
    <property type="match status" value="1"/>
</dbReference>
<dbReference type="InterPro" id="IPR001950">
    <property type="entry name" value="SUI1"/>
</dbReference>
<gene>
    <name evidence="3" type="ORF">AMK59_7029</name>
</gene>
<dbReference type="Pfam" id="PF17832">
    <property type="entry name" value="Pre-PUA"/>
    <property type="match status" value="1"/>
</dbReference>
<dbReference type="PANTHER" id="PTHR12217">
    <property type="entry name" value="EUKARYOTIC TRANSLATION INITIATION FACTOR 2D"/>
    <property type="match status" value="1"/>
</dbReference>
<dbReference type="InterPro" id="IPR048248">
    <property type="entry name" value="PUA_eIF2d-like"/>
</dbReference>
<dbReference type="SUPFAM" id="SSF55159">
    <property type="entry name" value="eIF1-like"/>
    <property type="match status" value="1"/>
</dbReference>
<organism evidence="3 4">
    <name type="scientific">Oryctes borbonicus</name>
    <dbReference type="NCBI Taxonomy" id="1629725"/>
    <lineage>
        <taxon>Eukaryota</taxon>
        <taxon>Metazoa</taxon>
        <taxon>Ecdysozoa</taxon>
        <taxon>Arthropoda</taxon>
        <taxon>Hexapoda</taxon>
        <taxon>Insecta</taxon>
        <taxon>Pterygota</taxon>
        <taxon>Neoptera</taxon>
        <taxon>Endopterygota</taxon>
        <taxon>Coleoptera</taxon>
        <taxon>Polyphaga</taxon>
        <taxon>Scarabaeiformia</taxon>
        <taxon>Scarabaeidae</taxon>
        <taxon>Dynastinae</taxon>
        <taxon>Oryctes</taxon>
    </lineage>
</organism>
<dbReference type="Proteomes" id="UP000051574">
    <property type="component" value="Unassembled WGS sequence"/>
</dbReference>
<dbReference type="AlphaFoldDB" id="A0A0T6AU92"/>
<comment type="caution">
    <text evidence="3">The sequence shown here is derived from an EMBL/GenBank/DDBJ whole genome shotgun (WGS) entry which is preliminary data.</text>
</comment>
<dbReference type="InterPro" id="IPR057429">
    <property type="entry name" value="WH_eIF2D"/>
</dbReference>
<evidence type="ECO:0000259" key="2">
    <source>
        <dbReference type="PROSITE" id="PS50296"/>
    </source>
</evidence>
<dbReference type="PANTHER" id="PTHR12217:SF4">
    <property type="entry name" value="EUKARYOTIC TRANSLATION INITIATION FACTOR 2D"/>
    <property type="match status" value="1"/>
</dbReference>
<evidence type="ECO:0000313" key="4">
    <source>
        <dbReference type="Proteomes" id="UP000051574"/>
    </source>
</evidence>
<dbReference type="InterPro" id="IPR058886">
    <property type="entry name" value="SWIB_eIF2D"/>
</dbReference>
<evidence type="ECO:0000313" key="3">
    <source>
        <dbReference type="EMBL" id="KRT78739.1"/>
    </source>
</evidence>
<accession>A0A0T6AU92</accession>
<evidence type="ECO:0000256" key="1">
    <source>
        <dbReference type="ARBA" id="ARBA00022490"/>
    </source>
</evidence>
<dbReference type="NCBIfam" id="TIGR00451">
    <property type="entry name" value="unchar_dom_2"/>
    <property type="match status" value="1"/>
</dbReference>
<protein>
    <recommendedName>
        <fullName evidence="2">SUI1 domain-containing protein</fullName>
    </recommendedName>
</protein>
<dbReference type="InterPro" id="IPR039757">
    <property type="entry name" value="EIF2D"/>
</dbReference>
<dbReference type="Gene3D" id="1.10.245.10">
    <property type="entry name" value="SWIB/MDM2 domain"/>
    <property type="match status" value="1"/>
</dbReference>
<dbReference type="InterPro" id="IPR039759">
    <property type="entry name" value="eIF2D_SUI1"/>
</dbReference>
<name>A0A0T6AU92_9SCAR</name>
<dbReference type="CDD" id="cd11610">
    <property type="entry name" value="eIF2D_N"/>
    <property type="match status" value="1"/>
</dbReference>
<dbReference type="EMBL" id="LJIG01022783">
    <property type="protein sequence ID" value="KRT78739.1"/>
    <property type="molecule type" value="Genomic_DNA"/>
</dbReference>
<reference evidence="3 4" key="1">
    <citation type="submission" date="2015-09" db="EMBL/GenBank/DDBJ databases">
        <title>Draft genome of the scarab beetle Oryctes borbonicus.</title>
        <authorList>
            <person name="Meyer J.M."/>
            <person name="Markov G.V."/>
            <person name="Baskaran P."/>
            <person name="Herrmann M."/>
            <person name="Sommer R.J."/>
            <person name="Roedelsperger C."/>
        </authorList>
    </citation>
    <scope>NUCLEOTIDE SEQUENCE [LARGE SCALE GENOMIC DNA]</scope>
    <source>
        <strain evidence="3">OB123</strain>
        <tissue evidence="3">Whole animal</tissue>
    </source>
</reference>
<dbReference type="SUPFAM" id="SSF47592">
    <property type="entry name" value="SWIB/MDM2 domain"/>
    <property type="match status" value="1"/>
</dbReference>
<dbReference type="Gene3D" id="3.30.780.10">
    <property type="entry name" value="SUI1-like domain"/>
    <property type="match status" value="1"/>
</dbReference>
<keyword evidence="4" id="KW-1185">Reference proteome</keyword>
<dbReference type="InterPro" id="IPR048247">
    <property type="entry name" value="eIF2D_N"/>
</dbReference>
<dbReference type="Pfam" id="PF01253">
    <property type="entry name" value="SUI1"/>
    <property type="match status" value="1"/>
</dbReference>
<dbReference type="Pfam" id="PF26292">
    <property type="entry name" value="PUA_elF2D"/>
    <property type="match status" value="1"/>
</dbReference>
<dbReference type="InterPro" id="IPR004521">
    <property type="entry name" value="Uncharacterised_CHP00451"/>
</dbReference>
<dbReference type="OrthoDB" id="199771at2759"/>
<dbReference type="InterPro" id="IPR036877">
    <property type="entry name" value="SUI1_dom_sf"/>
</dbReference>
<dbReference type="CDD" id="cd11608">
    <property type="entry name" value="eIF2D_C"/>
    <property type="match status" value="1"/>
</dbReference>
<dbReference type="GO" id="GO:0003723">
    <property type="term" value="F:RNA binding"/>
    <property type="evidence" value="ECO:0007669"/>
    <property type="project" value="InterPro"/>
</dbReference>
<dbReference type="GO" id="GO:0001731">
    <property type="term" value="P:formation of translation preinitiation complex"/>
    <property type="evidence" value="ECO:0007669"/>
    <property type="project" value="InterPro"/>
</dbReference>
<dbReference type="Gene3D" id="3.10.400.20">
    <property type="match status" value="1"/>
</dbReference>
<dbReference type="PROSITE" id="PS50890">
    <property type="entry name" value="PUA"/>
    <property type="match status" value="1"/>
</dbReference>
<dbReference type="PROSITE" id="PS50296">
    <property type="entry name" value="SUI1"/>
    <property type="match status" value="1"/>
</dbReference>
<feature type="domain" description="SUI1" evidence="2">
    <location>
        <begin position="473"/>
        <end position="545"/>
    </location>
</feature>
<dbReference type="InterPro" id="IPR015947">
    <property type="entry name" value="PUA-like_sf"/>
</dbReference>
<dbReference type="SUPFAM" id="SSF88697">
    <property type="entry name" value="PUA domain-like"/>
    <property type="match status" value="1"/>
</dbReference>
<dbReference type="Pfam" id="PF26291">
    <property type="entry name" value="SWIB_eIF2D"/>
    <property type="match status" value="1"/>
</dbReference>
<dbReference type="GO" id="GO:0003743">
    <property type="term" value="F:translation initiation factor activity"/>
    <property type="evidence" value="ECO:0007669"/>
    <property type="project" value="InterPro"/>
</dbReference>
<dbReference type="CDD" id="cd21156">
    <property type="entry name" value="PUA_eIF2d-like"/>
    <property type="match status" value="1"/>
</dbReference>